<dbReference type="HOGENOM" id="CLU_2670581_0_0_1"/>
<dbReference type="InParanoid" id="A0A0C2T8M6"/>
<gene>
    <name evidence="2" type="ORF">M378DRAFT_165053</name>
</gene>
<name>A0A0C2T8M6_AMAMK</name>
<dbReference type="EMBL" id="KN818264">
    <property type="protein sequence ID" value="KIL62974.1"/>
    <property type="molecule type" value="Genomic_DNA"/>
</dbReference>
<protein>
    <submittedName>
        <fullName evidence="2">Uncharacterized protein</fullName>
    </submittedName>
</protein>
<proteinExistence type="predicted"/>
<sequence length="75" mass="8945">MVVLRRGLERTHNDGQGRAGNGRMDFTRSPEIVCTFHSQRSNHTVHGNRLYTRSTCQRQQRLQLVTNYQRYERRL</sequence>
<feature type="compositionally biased region" description="Basic and acidic residues" evidence="1">
    <location>
        <begin position="1"/>
        <end position="15"/>
    </location>
</feature>
<evidence type="ECO:0000313" key="2">
    <source>
        <dbReference type="EMBL" id="KIL62974.1"/>
    </source>
</evidence>
<keyword evidence="3" id="KW-1185">Reference proteome</keyword>
<evidence type="ECO:0000313" key="3">
    <source>
        <dbReference type="Proteomes" id="UP000054549"/>
    </source>
</evidence>
<feature type="region of interest" description="Disordered" evidence="1">
    <location>
        <begin position="1"/>
        <end position="24"/>
    </location>
</feature>
<accession>A0A0C2T8M6</accession>
<dbReference type="AlphaFoldDB" id="A0A0C2T8M6"/>
<evidence type="ECO:0000256" key="1">
    <source>
        <dbReference type="SAM" id="MobiDB-lite"/>
    </source>
</evidence>
<organism evidence="2 3">
    <name type="scientific">Amanita muscaria (strain Koide BX008)</name>
    <dbReference type="NCBI Taxonomy" id="946122"/>
    <lineage>
        <taxon>Eukaryota</taxon>
        <taxon>Fungi</taxon>
        <taxon>Dikarya</taxon>
        <taxon>Basidiomycota</taxon>
        <taxon>Agaricomycotina</taxon>
        <taxon>Agaricomycetes</taxon>
        <taxon>Agaricomycetidae</taxon>
        <taxon>Agaricales</taxon>
        <taxon>Pluteineae</taxon>
        <taxon>Amanitaceae</taxon>
        <taxon>Amanita</taxon>
    </lineage>
</organism>
<reference evidence="2 3" key="1">
    <citation type="submission" date="2014-04" db="EMBL/GenBank/DDBJ databases">
        <title>Evolutionary Origins and Diversification of the Mycorrhizal Mutualists.</title>
        <authorList>
            <consortium name="DOE Joint Genome Institute"/>
            <consortium name="Mycorrhizal Genomics Consortium"/>
            <person name="Kohler A."/>
            <person name="Kuo A."/>
            <person name="Nagy L.G."/>
            <person name="Floudas D."/>
            <person name="Copeland A."/>
            <person name="Barry K.W."/>
            <person name="Cichocki N."/>
            <person name="Veneault-Fourrey C."/>
            <person name="LaButti K."/>
            <person name="Lindquist E.A."/>
            <person name="Lipzen A."/>
            <person name="Lundell T."/>
            <person name="Morin E."/>
            <person name="Murat C."/>
            <person name="Riley R."/>
            <person name="Ohm R."/>
            <person name="Sun H."/>
            <person name="Tunlid A."/>
            <person name="Henrissat B."/>
            <person name="Grigoriev I.V."/>
            <person name="Hibbett D.S."/>
            <person name="Martin F."/>
        </authorList>
    </citation>
    <scope>NUCLEOTIDE SEQUENCE [LARGE SCALE GENOMIC DNA]</scope>
    <source>
        <strain evidence="2 3">Koide BX008</strain>
    </source>
</reference>
<dbReference type="Proteomes" id="UP000054549">
    <property type="component" value="Unassembled WGS sequence"/>
</dbReference>